<dbReference type="AlphaFoldDB" id="G0TSP0"/>
<name>G0TSP0_TRYVY</name>
<evidence type="ECO:0000256" key="5">
    <source>
        <dbReference type="ARBA" id="ARBA00022801"/>
    </source>
</evidence>
<dbReference type="EMBL" id="HE573019">
    <property type="protein sequence ID" value="CCC46967.1"/>
    <property type="molecule type" value="Genomic_DNA"/>
</dbReference>
<dbReference type="GO" id="GO:0006397">
    <property type="term" value="P:mRNA processing"/>
    <property type="evidence" value="ECO:0007669"/>
    <property type="project" value="UniProtKB-KW"/>
</dbReference>
<evidence type="ECO:0000256" key="2">
    <source>
        <dbReference type="ARBA" id="ARBA00004123"/>
    </source>
</evidence>
<reference evidence="10" key="1">
    <citation type="journal article" date="2012" name="Proc. Natl. Acad. Sci. U.S.A.">
        <title>Antigenic diversity is generated by distinct evolutionary mechanisms in African trypanosome species.</title>
        <authorList>
            <person name="Jackson A.P."/>
            <person name="Berry A."/>
            <person name="Aslett M."/>
            <person name="Allison H.C."/>
            <person name="Burton P."/>
            <person name="Vavrova-Anderson J."/>
            <person name="Brown R."/>
            <person name="Browne H."/>
            <person name="Corton N."/>
            <person name="Hauser H."/>
            <person name="Gamble J."/>
            <person name="Gilderthorp R."/>
            <person name="Marcello L."/>
            <person name="McQuillan J."/>
            <person name="Otto T.D."/>
            <person name="Quail M.A."/>
            <person name="Sanders M.J."/>
            <person name="van Tonder A."/>
            <person name="Ginger M.L."/>
            <person name="Field M.C."/>
            <person name="Barry J.D."/>
            <person name="Hertz-Fowler C."/>
            <person name="Berriman M."/>
        </authorList>
    </citation>
    <scope>NUCLEOTIDE SEQUENCE</scope>
    <source>
        <strain evidence="10">Y486</strain>
    </source>
</reference>
<keyword evidence="6" id="KW-0539">Nucleus</keyword>
<dbReference type="Pfam" id="PF02940">
    <property type="entry name" value="mRNA_triPase"/>
    <property type="match status" value="1"/>
</dbReference>
<evidence type="ECO:0000256" key="6">
    <source>
        <dbReference type="ARBA" id="ARBA00023242"/>
    </source>
</evidence>
<dbReference type="PANTHER" id="PTHR28118">
    <property type="entry name" value="POLYNUCLEOTIDE 5'-TRIPHOSPHATASE-RELATED"/>
    <property type="match status" value="1"/>
</dbReference>
<dbReference type="Gene3D" id="3.20.100.10">
    <property type="entry name" value="mRNA triphosphatase Cet1-like"/>
    <property type="match status" value="1"/>
</dbReference>
<evidence type="ECO:0000256" key="3">
    <source>
        <dbReference type="ARBA" id="ARBA00006345"/>
    </source>
</evidence>
<dbReference type="PANTHER" id="PTHR28118:SF1">
    <property type="entry name" value="POLYNUCLEOTIDE 5'-TRIPHOSPHATASE CTL1-RELATED"/>
    <property type="match status" value="1"/>
</dbReference>
<feature type="domain" description="mRNA triphosphatase Cet1-like" evidence="9">
    <location>
        <begin position="113"/>
        <end position="195"/>
    </location>
</feature>
<dbReference type="CDD" id="cd07470">
    <property type="entry name" value="CYTH-like_mRNA_RTPase"/>
    <property type="match status" value="1"/>
</dbReference>
<dbReference type="GO" id="GO:0005634">
    <property type="term" value="C:nucleus"/>
    <property type="evidence" value="ECO:0007669"/>
    <property type="project" value="UniProtKB-SubCell"/>
</dbReference>
<keyword evidence="5 10" id="KW-0378">Hydrolase</keyword>
<evidence type="ECO:0000256" key="1">
    <source>
        <dbReference type="ARBA" id="ARBA00001946"/>
    </source>
</evidence>
<keyword evidence="4" id="KW-0507">mRNA processing</keyword>
<comment type="catalytic activity">
    <reaction evidence="8">
        <text>a 5'-end triphospho-ribonucleoside in mRNA + H2O = a 5'-end diphospho-ribonucleoside in mRNA + phosphate + H(+)</text>
        <dbReference type="Rhea" id="RHEA:67004"/>
        <dbReference type="Rhea" id="RHEA-COMP:17164"/>
        <dbReference type="Rhea" id="RHEA-COMP:17165"/>
        <dbReference type="ChEBI" id="CHEBI:15377"/>
        <dbReference type="ChEBI" id="CHEBI:15378"/>
        <dbReference type="ChEBI" id="CHEBI:43474"/>
        <dbReference type="ChEBI" id="CHEBI:167616"/>
        <dbReference type="ChEBI" id="CHEBI:167618"/>
        <dbReference type="EC" id="3.6.1.74"/>
    </reaction>
    <physiologicalReaction direction="left-to-right" evidence="8">
        <dbReference type="Rhea" id="RHEA:67005"/>
    </physiologicalReaction>
</comment>
<sequence>MDELAAQRLALAREVLNRLGSIELDPSLEVEVRLCKFANERRPSDVSRSMGAAADKALRIVSAKVVPGVGANDFSLIEAFCVSKSQEGGVSRSITCDVKNKGLRYTFTGEDCTTCIECTDKKKLFSVDVLVPFGAYNIRISVSKEKRIPVPERSVTPKTGFKRKKDRLSIVDGSFRYDLTKVTENGATVYEVEVEGMFSSSEDVSKQLTEQWVDQLLDKALTLATLTNRRA</sequence>
<evidence type="ECO:0000313" key="10">
    <source>
        <dbReference type="EMBL" id="CCC46967.1"/>
    </source>
</evidence>
<comment type="subcellular location">
    <subcellularLocation>
        <location evidence="2">Nucleus</location>
    </subcellularLocation>
</comment>
<proteinExistence type="inferred from homology"/>
<evidence type="ECO:0000256" key="8">
    <source>
        <dbReference type="ARBA" id="ARBA00047740"/>
    </source>
</evidence>
<dbReference type="OMA" id="FEYAFTR"/>
<evidence type="ECO:0000256" key="7">
    <source>
        <dbReference type="ARBA" id="ARBA00035028"/>
    </source>
</evidence>
<dbReference type="GO" id="GO:0140818">
    <property type="term" value="F:mRNA 5'-triphosphate monophosphatase activity"/>
    <property type="evidence" value="ECO:0007669"/>
    <property type="project" value="UniProtKB-EC"/>
</dbReference>
<organism evidence="10">
    <name type="scientific">Trypanosoma vivax (strain Y486)</name>
    <dbReference type="NCBI Taxonomy" id="1055687"/>
    <lineage>
        <taxon>Eukaryota</taxon>
        <taxon>Discoba</taxon>
        <taxon>Euglenozoa</taxon>
        <taxon>Kinetoplastea</taxon>
        <taxon>Metakinetoplastina</taxon>
        <taxon>Trypanosomatida</taxon>
        <taxon>Trypanosomatidae</taxon>
        <taxon>Trypanosoma</taxon>
        <taxon>Duttonella</taxon>
    </lineage>
</organism>
<dbReference type="InterPro" id="IPR040343">
    <property type="entry name" value="Cet1/Ctl1"/>
</dbReference>
<gene>
    <name evidence="10" type="ORF">TVY486_0301560</name>
</gene>
<dbReference type="VEuPathDB" id="TriTrypDB:TvY486_0301560"/>
<dbReference type="InterPro" id="IPR004206">
    <property type="entry name" value="mRNA_triPase_Cet1"/>
</dbReference>
<protein>
    <recommendedName>
        <fullName evidence="7">mRNA 5'-phosphatase</fullName>
        <ecNumber evidence="7">3.6.1.74</ecNumber>
    </recommendedName>
</protein>
<accession>G0TSP0</accession>
<comment type="cofactor">
    <cofactor evidence="1">
        <name>Mg(2+)</name>
        <dbReference type="ChEBI" id="CHEBI:18420"/>
    </cofactor>
</comment>
<dbReference type="GO" id="GO:0004651">
    <property type="term" value="F:polynucleotide 5'-phosphatase activity"/>
    <property type="evidence" value="ECO:0007669"/>
    <property type="project" value="InterPro"/>
</dbReference>
<comment type="similarity">
    <text evidence="3">Belongs to the fungal TPase family.</text>
</comment>
<dbReference type="SUPFAM" id="SSF55154">
    <property type="entry name" value="CYTH-like phosphatases"/>
    <property type="match status" value="1"/>
</dbReference>
<evidence type="ECO:0000259" key="9">
    <source>
        <dbReference type="Pfam" id="PF02940"/>
    </source>
</evidence>
<dbReference type="InterPro" id="IPR037009">
    <property type="entry name" value="mRNA_triPase_Cet1_sf"/>
</dbReference>
<dbReference type="EC" id="3.6.1.74" evidence="7"/>
<dbReference type="InterPro" id="IPR033469">
    <property type="entry name" value="CYTH-like_dom_sf"/>
</dbReference>
<evidence type="ECO:0000256" key="4">
    <source>
        <dbReference type="ARBA" id="ARBA00022664"/>
    </source>
</evidence>